<accession>A0A1X7TXZ7</accession>
<dbReference type="InParanoid" id="A0A1X7TXZ7"/>
<dbReference type="AlphaFoldDB" id="A0A1X7TXZ7"/>
<reference evidence="1" key="1">
    <citation type="submission" date="2017-05" db="UniProtKB">
        <authorList>
            <consortium name="EnsemblMetazoa"/>
        </authorList>
    </citation>
    <scope>IDENTIFICATION</scope>
</reference>
<protein>
    <submittedName>
        <fullName evidence="1">Uncharacterized protein</fullName>
    </submittedName>
</protein>
<name>A0A1X7TXZ7_AMPQE</name>
<proteinExistence type="predicted"/>
<sequence>MTTPNSTRKFLYTWSVYPINERTSVKNLHSKVLSKLVVMGGIISFFRGWRADGRSYENLLAKSSSDEQQQETALTNPVFDFSYSSRLSSNVDENQSNVEDQEQPKRKQGPLFTARTVQVTLLESGDRYEEINSIVSNVLQLYKPIEVRKEGIRKTLVGFKEALGLYETAAIPGCFKVLREKFSSTTQLELICAGTEPIKMKINDFSTPSDHLKAVDEGAKKAITLLNACLNHCQKFTGEKELKLVDIEVRLEDLQLMPLTKEGQLLYAAVNEIPSYIEELSLDIGVLLQDIYKAQPILRPQ</sequence>
<evidence type="ECO:0000313" key="1">
    <source>
        <dbReference type="EnsemblMetazoa" id="Aqu2.1.19984_001"/>
    </source>
</evidence>
<dbReference type="EnsemblMetazoa" id="Aqu2.1.19984_001">
    <property type="protein sequence ID" value="Aqu2.1.19984_001"/>
    <property type="gene ID" value="Aqu2.1.19984"/>
</dbReference>
<organism evidence="1">
    <name type="scientific">Amphimedon queenslandica</name>
    <name type="common">Sponge</name>
    <dbReference type="NCBI Taxonomy" id="400682"/>
    <lineage>
        <taxon>Eukaryota</taxon>
        <taxon>Metazoa</taxon>
        <taxon>Porifera</taxon>
        <taxon>Demospongiae</taxon>
        <taxon>Heteroscleromorpha</taxon>
        <taxon>Haplosclerida</taxon>
        <taxon>Niphatidae</taxon>
        <taxon>Amphimedon</taxon>
    </lineage>
</organism>